<evidence type="ECO:0008006" key="4">
    <source>
        <dbReference type="Google" id="ProtNLM"/>
    </source>
</evidence>
<dbReference type="Proteomes" id="UP000546642">
    <property type="component" value="Unassembled WGS sequence"/>
</dbReference>
<dbReference type="RefSeq" id="WP_246421861.1">
    <property type="nucleotide sequence ID" value="NZ_JACHDS010000001.1"/>
</dbReference>
<dbReference type="Gene3D" id="2.50.20.20">
    <property type="match status" value="1"/>
</dbReference>
<reference evidence="2 3" key="1">
    <citation type="submission" date="2020-08" db="EMBL/GenBank/DDBJ databases">
        <title>Sequencing the genomes of 1000 actinobacteria strains.</title>
        <authorList>
            <person name="Klenk H.-P."/>
        </authorList>
    </citation>
    <scope>NUCLEOTIDE SEQUENCE [LARGE SCALE GENOMIC DNA]</scope>
    <source>
        <strain evidence="2 3">DSM 46659</strain>
    </source>
</reference>
<name>A0A7X0D7Y3_9ACTN</name>
<dbReference type="AlphaFoldDB" id="A0A7X0D7Y3"/>
<evidence type="ECO:0000256" key="1">
    <source>
        <dbReference type="SAM" id="SignalP"/>
    </source>
</evidence>
<keyword evidence="1" id="KW-0732">Signal</keyword>
<comment type="caution">
    <text evidence="2">The sequence shown here is derived from an EMBL/GenBank/DDBJ whole genome shotgun (WGS) entry which is preliminary data.</text>
</comment>
<protein>
    <recommendedName>
        <fullName evidence="4">Lipoprotein</fullName>
    </recommendedName>
</protein>
<sequence>MLKKIAAAAAGAGLMVAVAGCSALPLPGLGGPSPLEIVRNMASNAEQADTYSATISMTGALGGESMEMSGDVDYVREPEPTMRMEMGVDGQQVTVLMRGSEMLTKTDIPGVGDMGGDMPEWIRMEMGQAGVEVANQDPLSEVQRLIAAKEAEEAGSEDVNGVATTKYVGSYSTEEALREVDDPEARQAARETFEKAGVDTVDFEVYVDGDEQPRRVISKLGDAFTSTVDFRSFNEPMEIDYPAEDRIGDFPMPGGDLGDLGDLGEMGDMGDLGVY</sequence>
<dbReference type="EMBL" id="JACHDS010000001">
    <property type="protein sequence ID" value="MBB6175112.1"/>
    <property type="molecule type" value="Genomic_DNA"/>
</dbReference>
<dbReference type="SUPFAM" id="SSF89392">
    <property type="entry name" value="Prokaryotic lipoproteins and lipoprotein localization factors"/>
    <property type="match status" value="1"/>
</dbReference>
<feature type="chain" id="PRO_5039115686" description="Lipoprotein" evidence="1">
    <location>
        <begin position="20"/>
        <end position="275"/>
    </location>
</feature>
<proteinExistence type="predicted"/>
<dbReference type="PROSITE" id="PS51257">
    <property type="entry name" value="PROKAR_LIPOPROTEIN"/>
    <property type="match status" value="1"/>
</dbReference>
<keyword evidence="3" id="KW-1185">Reference proteome</keyword>
<evidence type="ECO:0000313" key="3">
    <source>
        <dbReference type="Proteomes" id="UP000546642"/>
    </source>
</evidence>
<evidence type="ECO:0000313" key="2">
    <source>
        <dbReference type="EMBL" id="MBB6175112.1"/>
    </source>
</evidence>
<dbReference type="InterPro" id="IPR029046">
    <property type="entry name" value="LolA/LolB/LppX"/>
</dbReference>
<feature type="signal peptide" evidence="1">
    <location>
        <begin position="1"/>
        <end position="19"/>
    </location>
</feature>
<accession>A0A7X0D7Y3</accession>
<gene>
    <name evidence="2" type="ORF">HNR23_005172</name>
</gene>
<organism evidence="2 3">
    <name type="scientific">Nocardiopsis mwathae</name>
    <dbReference type="NCBI Taxonomy" id="1472723"/>
    <lineage>
        <taxon>Bacteria</taxon>
        <taxon>Bacillati</taxon>
        <taxon>Actinomycetota</taxon>
        <taxon>Actinomycetes</taxon>
        <taxon>Streptosporangiales</taxon>
        <taxon>Nocardiopsidaceae</taxon>
        <taxon>Nocardiopsis</taxon>
    </lineage>
</organism>